<feature type="transmembrane region" description="Helical" evidence="2">
    <location>
        <begin position="28"/>
        <end position="49"/>
    </location>
</feature>
<evidence type="ECO:0000259" key="3">
    <source>
        <dbReference type="Pfam" id="PF23600"/>
    </source>
</evidence>
<proteinExistence type="predicted"/>
<organism evidence="4 5">
    <name type="scientific">Halospeciosus flavus</name>
    <dbReference type="NCBI Taxonomy" id="3032283"/>
    <lineage>
        <taxon>Archaea</taxon>
        <taxon>Methanobacteriati</taxon>
        <taxon>Methanobacteriota</taxon>
        <taxon>Stenosarchaea group</taxon>
        <taxon>Halobacteria</taxon>
        <taxon>Halobacteriales</taxon>
        <taxon>Halobacteriaceae</taxon>
        <taxon>Halospeciosus</taxon>
    </lineage>
</organism>
<evidence type="ECO:0000256" key="1">
    <source>
        <dbReference type="SAM" id="MobiDB-lite"/>
    </source>
</evidence>
<feature type="compositionally biased region" description="Low complexity" evidence="1">
    <location>
        <begin position="174"/>
        <end position="185"/>
    </location>
</feature>
<name>A0ABD5Z251_9EURY</name>
<protein>
    <submittedName>
        <fullName evidence="4">Permease</fullName>
    </submittedName>
</protein>
<dbReference type="AlphaFoldDB" id="A0ABD5Z251"/>
<feature type="transmembrane region" description="Helical" evidence="2">
    <location>
        <begin position="130"/>
        <end position="152"/>
    </location>
</feature>
<sequence length="310" mass="32851">MTSASALRGGVLRWYERYLGEPETEMDVFVGFSLFAGGVAMGLLGFGVFAGSLTVPAEDMLFWQLREVAVPLAALALPVFTLGVVVLLPVDHRARYLAGGGLLVCLAAMGVFVATYPYDWNVQTGADYSGVGIAIYAFGLVVSVVATGAALVSYHVQRSRAPETVTAAVDPETSPDSSGASSGRDSVSDEQVEQDIAEAMEGTEFSWGGVASPETTRLTFTEDEVDEATVSGNFDPDSATQTRSAGVDDSVANLRKLQGREKQEATGGSTDDQAAALRELREQQRAEELATADDESVLDRVRGLFGRDES</sequence>
<keyword evidence="5" id="KW-1185">Reference proteome</keyword>
<accession>A0ABD5Z251</accession>
<feature type="transmembrane region" description="Helical" evidence="2">
    <location>
        <begin position="69"/>
        <end position="90"/>
    </location>
</feature>
<dbReference type="InterPro" id="IPR055563">
    <property type="entry name" value="CdpA_N"/>
</dbReference>
<dbReference type="EMBL" id="JBHTAR010000011">
    <property type="protein sequence ID" value="MFC7199230.1"/>
    <property type="molecule type" value="Genomic_DNA"/>
</dbReference>
<keyword evidence="2" id="KW-1133">Transmembrane helix</keyword>
<dbReference type="RefSeq" id="WP_279529171.1">
    <property type="nucleotide sequence ID" value="NZ_CP122312.1"/>
</dbReference>
<keyword evidence="2" id="KW-0472">Membrane</keyword>
<reference evidence="4 5" key="1">
    <citation type="journal article" date="2019" name="Int. J. Syst. Evol. Microbiol.">
        <title>The Global Catalogue of Microorganisms (GCM) 10K type strain sequencing project: providing services to taxonomists for standard genome sequencing and annotation.</title>
        <authorList>
            <consortium name="The Broad Institute Genomics Platform"/>
            <consortium name="The Broad Institute Genome Sequencing Center for Infectious Disease"/>
            <person name="Wu L."/>
            <person name="Ma J."/>
        </authorList>
    </citation>
    <scope>NUCLEOTIDE SEQUENCE [LARGE SCALE GENOMIC DNA]</scope>
    <source>
        <strain evidence="4 5">XZGYJ-43</strain>
    </source>
</reference>
<dbReference type="Pfam" id="PF23600">
    <property type="entry name" value="CdpA_N"/>
    <property type="match status" value="1"/>
</dbReference>
<comment type="caution">
    <text evidence="4">The sequence shown here is derived from an EMBL/GenBank/DDBJ whole genome shotgun (WGS) entry which is preliminary data.</text>
</comment>
<feature type="region of interest" description="Disordered" evidence="1">
    <location>
        <begin position="229"/>
        <end position="249"/>
    </location>
</feature>
<feature type="transmembrane region" description="Helical" evidence="2">
    <location>
        <begin position="97"/>
        <end position="118"/>
    </location>
</feature>
<keyword evidence="2" id="KW-0812">Transmembrane</keyword>
<evidence type="ECO:0000313" key="5">
    <source>
        <dbReference type="Proteomes" id="UP001596447"/>
    </source>
</evidence>
<feature type="region of interest" description="Disordered" evidence="1">
    <location>
        <begin position="163"/>
        <end position="192"/>
    </location>
</feature>
<dbReference type="Proteomes" id="UP001596447">
    <property type="component" value="Unassembled WGS sequence"/>
</dbReference>
<feature type="domain" description="Cell division protein A N-terminal" evidence="3">
    <location>
        <begin position="13"/>
        <end position="158"/>
    </location>
</feature>
<gene>
    <name evidence="4" type="ORF">ACFQJ9_07340</name>
</gene>
<evidence type="ECO:0000256" key="2">
    <source>
        <dbReference type="SAM" id="Phobius"/>
    </source>
</evidence>
<evidence type="ECO:0000313" key="4">
    <source>
        <dbReference type="EMBL" id="MFC7199230.1"/>
    </source>
</evidence>